<dbReference type="SUPFAM" id="SSF50630">
    <property type="entry name" value="Acid proteases"/>
    <property type="match status" value="1"/>
</dbReference>
<sequence>MKIASILGLNARARLFPNQSRHARKIARSKILTKRILRRAGIPTPRLYKVFRKNEDIVNFDWRKISSSFALKPSKSSYGDGIIVVRKKSVDGKAWITTQRKKLYAEDFDLQVVDILEGAYSIGSVPDIAFCEEYVGRHKVFRQYAYRGTPDIRVMVYNKVPVMAMLRLPTPESGGRANLHKGGIGVGIDMETGITTYAVHHGEYIRHKPGTQKKLSGIKIPYWNQILEIAVRAQAVSDLELSGVDIVLHPERGPMVLEINSQPGLQIQLANMAGLRKRLERVEDLRVLDAEHGVKIAKSLFSSHIVTRKSKKDEASQVLGVFEKIKVRDAEGKRRMIEAKIDTGAWRTAIDKTLAQEMGLLTTRNVLWNKRVKSALGIEERPLIGLTFWLKGKKVVTQAGVADRKNLAKQILIGRLDLGGFLIDMDSINRQRRIRKNPGD</sequence>
<dbReference type="GO" id="GO:0005737">
    <property type="term" value="C:cytoplasm"/>
    <property type="evidence" value="ECO:0007669"/>
    <property type="project" value="TreeGrafter"/>
</dbReference>
<dbReference type="Proteomes" id="UP000178319">
    <property type="component" value="Unassembled WGS sequence"/>
</dbReference>
<organism evidence="3 4">
    <name type="scientific">Candidatus Blackburnbacteria bacterium RIFCSPHIGHO2_02_FULL_44_20</name>
    <dbReference type="NCBI Taxonomy" id="1797516"/>
    <lineage>
        <taxon>Bacteria</taxon>
        <taxon>Candidatus Blackburniibacteriota</taxon>
    </lineage>
</organism>
<keyword evidence="1" id="KW-0067">ATP-binding</keyword>
<dbReference type="Gene3D" id="2.40.70.10">
    <property type="entry name" value="Acid Proteases"/>
    <property type="match status" value="1"/>
</dbReference>
<protein>
    <recommendedName>
        <fullName evidence="2">ATP-grasp domain-containing protein</fullName>
    </recommendedName>
</protein>
<reference evidence="3 4" key="1">
    <citation type="journal article" date="2016" name="Nat. Commun.">
        <title>Thousands of microbial genomes shed light on interconnected biogeochemical processes in an aquifer system.</title>
        <authorList>
            <person name="Anantharaman K."/>
            <person name="Brown C.T."/>
            <person name="Hug L.A."/>
            <person name="Sharon I."/>
            <person name="Castelle C.J."/>
            <person name="Probst A.J."/>
            <person name="Thomas B.C."/>
            <person name="Singh A."/>
            <person name="Wilkins M.J."/>
            <person name="Karaoz U."/>
            <person name="Brodie E.L."/>
            <person name="Williams K.H."/>
            <person name="Hubbard S.S."/>
            <person name="Banfield J.F."/>
        </authorList>
    </citation>
    <scope>NUCLEOTIDE SEQUENCE [LARGE SCALE GENOMIC DNA]</scope>
</reference>
<name>A0A1G1V569_9BACT</name>
<dbReference type="GO" id="GO:0005524">
    <property type="term" value="F:ATP binding"/>
    <property type="evidence" value="ECO:0007669"/>
    <property type="project" value="UniProtKB-UniRule"/>
</dbReference>
<feature type="domain" description="ATP-grasp" evidence="2">
    <location>
        <begin position="34"/>
        <end position="286"/>
    </location>
</feature>
<comment type="caution">
    <text evidence="3">The sequence shown here is derived from an EMBL/GenBank/DDBJ whole genome shotgun (WGS) entry which is preliminary data.</text>
</comment>
<evidence type="ECO:0000313" key="4">
    <source>
        <dbReference type="Proteomes" id="UP000178319"/>
    </source>
</evidence>
<dbReference type="PROSITE" id="PS50975">
    <property type="entry name" value="ATP_GRASP"/>
    <property type="match status" value="1"/>
</dbReference>
<dbReference type="GO" id="GO:0018169">
    <property type="term" value="F:ribosomal S6-glutamic acid ligase activity"/>
    <property type="evidence" value="ECO:0007669"/>
    <property type="project" value="TreeGrafter"/>
</dbReference>
<dbReference type="Gene3D" id="3.30.470.20">
    <property type="entry name" value="ATP-grasp fold, B domain"/>
    <property type="match status" value="2"/>
</dbReference>
<evidence type="ECO:0000259" key="2">
    <source>
        <dbReference type="PROSITE" id="PS50975"/>
    </source>
</evidence>
<dbReference type="InterPro" id="IPR011761">
    <property type="entry name" value="ATP-grasp"/>
</dbReference>
<dbReference type="EMBL" id="MHBZ01000034">
    <property type="protein sequence ID" value="OGY10452.1"/>
    <property type="molecule type" value="Genomic_DNA"/>
</dbReference>
<dbReference type="InterPro" id="IPR039523">
    <property type="entry name" value="RimK-rel_E_lig_ATP-grasp"/>
</dbReference>
<accession>A0A1G1V569</accession>
<gene>
    <name evidence="3" type="ORF">A3D26_04340</name>
</gene>
<dbReference type="STRING" id="1797516.A3D26_04340"/>
<dbReference type="PANTHER" id="PTHR21621:SF0">
    <property type="entry name" value="BETA-CITRYLGLUTAMATE SYNTHASE B-RELATED"/>
    <property type="match status" value="1"/>
</dbReference>
<dbReference type="SUPFAM" id="SSF56059">
    <property type="entry name" value="Glutathione synthetase ATP-binding domain-like"/>
    <property type="match status" value="1"/>
</dbReference>
<evidence type="ECO:0000256" key="1">
    <source>
        <dbReference type="PROSITE-ProRule" id="PRU00409"/>
    </source>
</evidence>
<dbReference type="InterPro" id="IPR021109">
    <property type="entry name" value="Peptidase_aspartic_dom_sf"/>
</dbReference>
<dbReference type="GO" id="GO:0046872">
    <property type="term" value="F:metal ion binding"/>
    <property type="evidence" value="ECO:0007669"/>
    <property type="project" value="InterPro"/>
</dbReference>
<evidence type="ECO:0000313" key="3">
    <source>
        <dbReference type="EMBL" id="OGY10452.1"/>
    </source>
</evidence>
<keyword evidence="1" id="KW-0547">Nucleotide-binding</keyword>
<proteinExistence type="predicted"/>
<dbReference type="PANTHER" id="PTHR21621">
    <property type="entry name" value="RIBOSOMAL PROTEIN S6 MODIFICATION PROTEIN"/>
    <property type="match status" value="1"/>
</dbReference>
<dbReference type="GO" id="GO:0009432">
    <property type="term" value="P:SOS response"/>
    <property type="evidence" value="ECO:0007669"/>
    <property type="project" value="TreeGrafter"/>
</dbReference>
<dbReference type="AlphaFoldDB" id="A0A1G1V569"/>
<dbReference type="Pfam" id="PF14397">
    <property type="entry name" value="ATPgrasp_ST"/>
    <property type="match status" value="1"/>
</dbReference>